<dbReference type="EMBL" id="FOTW01000005">
    <property type="protein sequence ID" value="SFL56374.1"/>
    <property type="molecule type" value="Genomic_DNA"/>
</dbReference>
<dbReference type="FunFam" id="1.10.287.950:FF:000001">
    <property type="entry name" value="Methyl-accepting chemotaxis sensory transducer"/>
    <property type="match status" value="1"/>
</dbReference>
<name>A0A1I4IQ01_9BURK</name>
<comment type="similarity">
    <text evidence="3">Belongs to the methyl-accepting chemotaxis (MCP) protein family.</text>
</comment>
<dbReference type="Gene3D" id="1.10.287.950">
    <property type="entry name" value="Methyl-accepting chemotaxis protein"/>
    <property type="match status" value="1"/>
</dbReference>
<dbReference type="GO" id="GO:0007165">
    <property type="term" value="P:signal transduction"/>
    <property type="evidence" value="ECO:0007669"/>
    <property type="project" value="UniProtKB-KW"/>
</dbReference>
<dbReference type="InterPro" id="IPR003660">
    <property type="entry name" value="HAMP_dom"/>
</dbReference>
<evidence type="ECO:0000313" key="10">
    <source>
        <dbReference type="Proteomes" id="UP000199470"/>
    </source>
</evidence>
<dbReference type="Proteomes" id="UP000199470">
    <property type="component" value="Unassembled WGS sequence"/>
</dbReference>
<proteinExistence type="inferred from homology"/>
<feature type="region of interest" description="Disordered" evidence="5">
    <location>
        <begin position="514"/>
        <end position="555"/>
    </location>
</feature>
<keyword evidence="6" id="KW-0812">Transmembrane</keyword>
<feature type="domain" description="HAMP" evidence="8">
    <location>
        <begin position="214"/>
        <end position="266"/>
    </location>
</feature>
<evidence type="ECO:0000256" key="2">
    <source>
        <dbReference type="ARBA" id="ARBA00022481"/>
    </source>
</evidence>
<dbReference type="STRING" id="758825.SAMN02982985_00699"/>
<dbReference type="Pfam" id="PF00672">
    <property type="entry name" value="HAMP"/>
    <property type="match status" value="1"/>
</dbReference>
<sequence length="555" mass="58413">MLSKLRLGPKLLLAPGVVLLLLIVLSAGAYLGLVRQNHWLDNMVQQRAARMKAADELVAGANRAHTQSYQLLTWINASFSPSRVDALIRELHARHAVLDRQFAQLEMAIESDGAERRFVAQSQAAHAQYVKAVADVVELSMVDPSMAANAMSKAERAFEVVALRLQELSTLEQQLSETAYHRAEAEFKTISILMPLVVALSIALSLLVTVAVRKAMLKEVGEIGAAARDLAEGNLTVRERVYGSDEIAETSRALDTSIRNLNTTLKGILGSAQAIDDASREIAEGNADLSSRTGQAASTLEQTSSSMQDLSSTVKQTASKARTARQLAHCASDFAQRGGNVVQRLVVTMASIRGSSRQVGEIVGVIDGLAMQSNLLALNAAVEAARAGPYGLGFAVVAGEVRELAQRSALAAREIKQLVAASVAEIEQGSRAVEEAGSSMADIVSSVQQVGELIGQISQASVLQAAGLQGVHEAIVQMDQVTQQNVVLVEQAASAAQGLQEQALNLSQAVERFKLDDGDGPGAGPGAGGPALGGGGTKKNAVGQAARLRLASNRS</sequence>
<evidence type="ECO:0000259" key="8">
    <source>
        <dbReference type="PROSITE" id="PS50885"/>
    </source>
</evidence>
<organism evidence="9 10">
    <name type="scientific">Rugamonas rubra</name>
    <dbReference type="NCBI Taxonomy" id="758825"/>
    <lineage>
        <taxon>Bacteria</taxon>
        <taxon>Pseudomonadati</taxon>
        <taxon>Pseudomonadota</taxon>
        <taxon>Betaproteobacteria</taxon>
        <taxon>Burkholderiales</taxon>
        <taxon>Oxalobacteraceae</taxon>
        <taxon>Telluria group</taxon>
        <taxon>Rugamonas</taxon>
    </lineage>
</organism>
<keyword evidence="6" id="KW-0472">Membrane</keyword>
<protein>
    <submittedName>
        <fullName evidence="9">Methyl-accepting chemotaxis protein</fullName>
    </submittedName>
</protein>
<evidence type="ECO:0000256" key="4">
    <source>
        <dbReference type="PROSITE-ProRule" id="PRU00284"/>
    </source>
</evidence>
<keyword evidence="2" id="KW-0488">Methylation</keyword>
<feature type="transmembrane region" description="Helical" evidence="6">
    <location>
        <begin position="12"/>
        <end position="33"/>
    </location>
</feature>
<evidence type="ECO:0000256" key="5">
    <source>
        <dbReference type="SAM" id="MobiDB-lite"/>
    </source>
</evidence>
<evidence type="ECO:0000256" key="3">
    <source>
        <dbReference type="ARBA" id="ARBA00029447"/>
    </source>
</evidence>
<dbReference type="InterPro" id="IPR024478">
    <property type="entry name" value="HlyB_4HB_MCP"/>
</dbReference>
<dbReference type="PROSITE" id="PS50885">
    <property type="entry name" value="HAMP"/>
    <property type="match status" value="1"/>
</dbReference>
<feature type="compositionally biased region" description="Gly residues" evidence="5">
    <location>
        <begin position="520"/>
        <end position="537"/>
    </location>
</feature>
<dbReference type="CDD" id="cd06225">
    <property type="entry name" value="HAMP"/>
    <property type="match status" value="1"/>
</dbReference>
<dbReference type="Pfam" id="PF12729">
    <property type="entry name" value="4HB_MCP_1"/>
    <property type="match status" value="1"/>
</dbReference>
<feature type="region of interest" description="Disordered" evidence="5">
    <location>
        <begin position="286"/>
        <end position="310"/>
    </location>
</feature>
<feature type="compositionally biased region" description="Polar residues" evidence="5">
    <location>
        <begin position="288"/>
        <end position="310"/>
    </location>
</feature>
<dbReference type="PANTHER" id="PTHR43531">
    <property type="entry name" value="PROTEIN ICFG"/>
    <property type="match status" value="1"/>
</dbReference>
<dbReference type="PROSITE" id="PS50111">
    <property type="entry name" value="CHEMOTAXIS_TRANSDUC_2"/>
    <property type="match status" value="1"/>
</dbReference>
<dbReference type="OrthoDB" id="8768161at2"/>
<dbReference type="SMART" id="SM00304">
    <property type="entry name" value="HAMP"/>
    <property type="match status" value="1"/>
</dbReference>
<dbReference type="PANTHER" id="PTHR43531:SF14">
    <property type="entry name" value="METHYL-ACCEPTING CHEMOTAXIS PROTEIN I-RELATED"/>
    <property type="match status" value="1"/>
</dbReference>
<keyword evidence="4" id="KW-0807">Transducer</keyword>
<evidence type="ECO:0000256" key="1">
    <source>
        <dbReference type="ARBA" id="ARBA00004370"/>
    </source>
</evidence>
<dbReference type="InterPro" id="IPR004090">
    <property type="entry name" value="Chemotax_Me-accpt_rcpt"/>
</dbReference>
<keyword evidence="6" id="KW-1133">Transmembrane helix</keyword>
<dbReference type="PRINTS" id="PR00260">
    <property type="entry name" value="CHEMTRNSDUCR"/>
</dbReference>
<evidence type="ECO:0000313" key="9">
    <source>
        <dbReference type="EMBL" id="SFL56374.1"/>
    </source>
</evidence>
<dbReference type="GO" id="GO:0004888">
    <property type="term" value="F:transmembrane signaling receptor activity"/>
    <property type="evidence" value="ECO:0007669"/>
    <property type="project" value="InterPro"/>
</dbReference>
<gene>
    <name evidence="9" type="ORF">SAMN02982985_00699</name>
</gene>
<dbReference type="GO" id="GO:0006935">
    <property type="term" value="P:chemotaxis"/>
    <property type="evidence" value="ECO:0007669"/>
    <property type="project" value="InterPro"/>
</dbReference>
<dbReference type="RefSeq" id="WP_093384215.1">
    <property type="nucleotide sequence ID" value="NZ_FOTW01000005.1"/>
</dbReference>
<dbReference type="Pfam" id="PF00015">
    <property type="entry name" value="MCPsignal"/>
    <property type="match status" value="1"/>
</dbReference>
<dbReference type="InterPro" id="IPR004089">
    <property type="entry name" value="MCPsignal_dom"/>
</dbReference>
<reference evidence="9 10" key="1">
    <citation type="submission" date="2016-10" db="EMBL/GenBank/DDBJ databases">
        <authorList>
            <person name="de Groot N.N."/>
        </authorList>
    </citation>
    <scope>NUCLEOTIDE SEQUENCE [LARGE SCALE GENOMIC DNA]</scope>
    <source>
        <strain evidence="9 10">ATCC 43154</strain>
    </source>
</reference>
<evidence type="ECO:0000256" key="6">
    <source>
        <dbReference type="SAM" id="Phobius"/>
    </source>
</evidence>
<evidence type="ECO:0000259" key="7">
    <source>
        <dbReference type="PROSITE" id="PS50111"/>
    </source>
</evidence>
<dbReference type="SMART" id="SM00283">
    <property type="entry name" value="MA"/>
    <property type="match status" value="1"/>
</dbReference>
<dbReference type="InterPro" id="IPR051310">
    <property type="entry name" value="MCP_chemotaxis"/>
</dbReference>
<feature type="domain" description="Methyl-accepting transducer" evidence="7">
    <location>
        <begin position="271"/>
        <end position="500"/>
    </location>
</feature>
<comment type="subcellular location">
    <subcellularLocation>
        <location evidence="1">Membrane</location>
    </subcellularLocation>
</comment>
<accession>A0A1I4IQ01</accession>
<dbReference type="SUPFAM" id="SSF58104">
    <property type="entry name" value="Methyl-accepting chemotaxis protein (MCP) signaling domain"/>
    <property type="match status" value="1"/>
</dbReference>
<dbReference type="AlphaFoldDB" id="A0A1I4IQ01"/>
<dbReference type="GO" id="GO:0005886">
    <property type="term" value="C:plasma membrane"/>
    <property type="evidence" value="ECO:0007669"/>
    <property type="project" value="TreeGrafter"/>
</dbReference>
<feature type="transmembrane region" description="Helical" evidence="6">
    <location>
        <begin position="192"/>
        <end position="212"/>
    </location>
</feature>
<keyword evidence="10" id="KW-1185">Reference proteome</keyword>